<dbReference type="HAMAP" id="MF_00974">
    <property type="entry name" value="DNA_primase_DnaG"/>
    <property type="match status" value="1"/>
</dbReference>
<evidence type="ECO:0000256" key="4">
    <source>
        <dbReference type="ARBA" id="ARBA00022695"/>
    </source>
</evidence>
<dbReference type="PANTHER" id="PTHR30313">
    <property type="entry name" value="DNA PRIMASE"/>
    <property type="match status" value="1"/>
</dbReference>
<dbReference type="Gene3D" id="3.90.980.10">
    <property type="entry name" value="DNA primase, catalytic core, N-terminal domain"/>
    <property type="match status" value="1"/>
</dbReference>
<dbReference type="Gene3D" id="3.90.580.10">
    <property type="entry name" value="Zinc finger, CHC2-type domain"/>
    <property type="match status" value="1"/>
</dbReference>
<evidence type="ECO:0000256" key="8">
    <source>
        <dbReference type="ARBA" id="ARBA00022833"/>
    </source>
</evidence>
<dbReference type="GO" id="GO:0003677">
    <property type="term" value="F:DNA binding"/>
    <property type="evidence" value="ECO:0007669"/>
    <property type="project" value="UniProtKB-KW"/>
</dbReference>
<keyword evidence="16" id="KW-1185">Reference proteome</keyword>
<feature type="zinc finger region" description="CHC2-type" evidence="12">
    <location>
        <begin position="43"/>
        <end position="67"/>
    </location>
</feature>
<dbReference type="Pfam" id="PF08275">
    <property type="entry name" value="DNAG_N"/>
    <property type="match status" value="1"/>
</dbReference>
<keyword evidence="3 12" id="KW-0808">Transferase</keyword>
<sequence length="769" mass="81376">MSLPPGFLEELRTRVSLAAIVGRKVTWERGKTNAGKGDYWAPCPFHQEKTASFHVKDREGYYYCFGCQAKGDAITFLREAEGMGFMEAVEVLAGQAGMTMPARDPAAAARAEARKGLTEVLEACVAHYRLMLRGGQAEGARDYLRGRGLGGGAAQRFELGYAPDARRGLAEAMATRGVPEDDLVRAGMLIRPDDGGKPYDRFRGRIMFPIRDAQGRCISFGGRALSPEARAKYLNGPETELFDKGRSLYHHGPAREAAGKAGRLIVAEGYMDVIALARAGFAESVAPLGTAVTEAQLDLLWRMADEPIVALDGDAAGLRAARRLADLALPKIGPGRSLRFALLPEGRDPDDLLREGGPEAMEAVLCEALPLVEMLWRSAIEGKALDSPERRAGLDADLREMLRRIPDAGLRRHYGEAFAERRAALFHPGRAAGPGGAAGGFEQDLAAELERDMAQAAPTGRPHDGDERAYGGYDAGYDAGYDRGDHGPAPDWDYAPDRDYAPEPPAPGGYGGGSNDGNNGGGNGRGGGFRPGGFAGKGGKPGRRGPGGRAFGQGGGGRWNLMAGFAEGPAAETRASPLGAGAAQSEARVRECAILWGALHHPAAAERHEAALQEIGLAHRDLDALRSAVLDALPEALEAEDPAETMLAAVIAALGHDPRPGLICGGVALTRALGPGAAPEAAEAALAETLDRHAGFLALAGEGRAALEDISADTAGEIAHRLAYISRQREEAARQGRDAAPDEGDAERSAWLSDFHASEPWKKSPRRRN</sequence>
<keyword evidence="10 12" id="KW-0238">DNA-binding</keyword>
<dbReference type="SMART" id="SM00400">
    <property type="entry name" value="ZnF_CHCC"/>
    <property type="match status" value="1"/>
</dbReference>
<keyword evidence="8 12" id="KW-0862">Zinc</keyword>
<dbReference type="Pfam" id="PF10410">
    <property type="entry name" value="DnaB_bind"/>
    <property type="match status" value="1"/>
</dbReference>
<keyword evidence="2 12" id="KW-0639">Primosome</keyword>
<evidence type="ECO:0000313" key="15">
    <source>
        <dbReference type="EMBL" id="SDX59559.1"/>
    </source>
</evidence>
<evidence type="ECO:0000256" key="10">
    <source>
        <dbReference type="ARBA" id="ARBA00023125"/>
    </source>
</evidence>
<dbReference type="RefSeq" id="WP_218133452.1">
    <property type="nucleotide sequence ID" value="NZ_FNMZ01000007.1"/>
</dbReference>
<dbReference type="SMART" id="SM00493">
    <property type="entry name" value="TOPRIM"/>
    <property type="match status" value="1"/>
</dbReference>
<evidence type="ECO:0000256" key="1">
    <source>
        <dbReference type="ARBA" id="ARBA00022478"/>
    </source>
</evidence>
<dbReference type="STRING" id="356660.SAMN05444336_10748"/>
<comment type="function">
    <text evidence="12">RNA polymerase that catalyzes the synthesis of short RNA molecules used as primers for DNA polymerase during DNA replication.</text>
</comment>
<dbReference type="CDD" id="cd03364">
    <property type="entry name" value="TOPRIM_DnaG_primases"/>
    <property type="match status" value="1"/>
</dbReference>
<feature type="compositionally biased region" description="Basic and acidic residues" evidence="13">
    <location>
        <begin position="729"/>
        <end position="740"/>
    </location>
</feature>
<proteinExistence type="inferred from homology"/>
<evidence type="ECO:0000256" key="11">
    <source>
        <dbReference type="ARBA" id="ARBA00023163"/>
    </source>
</evidence>
<dbReference type="InterPro" id="IPR030846">
    <property type="entry name" value="DnaG_bac"/>
</dbReference>
<dbReference type="InterPro" id="IPR050219">
    <property type="entry name" value="DnaG_primase"/>
</dbReference>
<comment type="catalytic activity">
    <reaction evidence="12">
        <text>ssDNA + n NTP = ssDNA/pppN(pN)n-1 hybrid + (n-1) diphosphate.</text>
        <dbReference type="EC" id="2.7.7.101"/>
    </reaction>
</comment>
<dbReference type="EC" id="2.7.7.101" evidence="12"/>
<feature type="region of interest" description="Disordered" evidence="13">
    <location>
        <begin position="729"/>
        <end position="769"/>
    </location>
</feature>
<dbReference type="PANTHER" id="PTHR30313:SF2">
    <property type="entry name" value="DNA PRIMASE"/>
    <property type="match status" value="1"/>
</dbReference>
<dbReference type="PROSITE" id="PS50880">
    <property type="entry name" value="TOPRIM"/>
    <property type="match status" value="1"/>
</dbReference>
<feature type="compositionally biased region" description="Low complexity" evidence="13">
    <location>
        <begin position="470"/>
        <end position="479"/>
    </location>
</feature>
<dbReference type="InterPro" id="IPR019475">
    <property type="entry name" value="DNA_primase_DnaB-bd"/>
</dbReference>
<dbReference type="InterPro" id="IPR002694">
    <property type="entry name" value="Znf_CHC2"/>
</dbReference>
<dbReference type="Gene3D" id="3.40.1360.10">
    <property type="match status" value="1"/>
</dbReference>
<gene>
    <name evidence="12" type="primary">dnaG</name>
    <name evidence="15" type="ORF">SAMN05444336_10748</name>
</gene>
<dbReference type="Pfam" id="PF01807">
    <property type="entry name" value="Zn_ribbon_DnaG"/>
    <property type="match status" value="1"/>
</dbReference>
<comment type="cofactor">
    <cofactor evidence="12">
        <name>Zn(2+)</name>
        <dbReference type="ChEBI" id="CHEBI:29105"/>
    </cofactor>
    <text evidence="12">Binds 1 zinc ion per monomer.</text>
</comment>
<comment type="domain">
    <text evidence="12">Contains an N-terminal zinc-binding domain, a central core domain that contains the primase activity, and a C-terminal DnaB-binding domain.</text>
</comment>
<evidence type="ECO:0000259" key="14">
    <source>
        <dbReference type="PROSITE" id="PS50880"/>
    </source>
</evidence>
<evidence type="ECO:0000256" key="9">
    <source>
        <dbReference type="ARBA" id="ARBA00022842"/>
    </source>
</evidence>
<evidence type="ECO:0000256" key="2">
    <source>
        <dbReference type="ARBA" id="ARBA00022515"/>
    </source>
</evidence>
<feature type="region of interest" description="Disordered" evidence="13">
    <location>
        <begin position="456"/>
        <end position="556"/>
    </location>
</feature>
<protein>
    <recommendedName>
        <fullName evidence="12">DNA primase</fullName>
        <ecNumber evidence="12">2.7.7.101</ecNumber>
    </recommendedName>
</protein>
<dbReference type="InterPro" id="IPR006295">
    <property type="entry name" value="DNA_primase_DnaG"/>
</dbReference>
<dbReference type="EMBL" id="FNMZ01000007">
    <property type="protein sequence ID" value="SDX59559.1"/>
    <property type="molecule type" value="Genomic_DNA"/>
</dbReference>
<organism evidence="15 16">
    <name type="scientific">Albimonas donghaensis</name>
    <dbReference type="NCBI Taxonomy" id="356660"/>
    <lineage>
        <taxon>Bacteria</taxon>
        <taxon>Pseudomonadati</taxon>
        <taxon>Pseudomonadota</taxon>
        <taxon>Alphaproteobacteria</taxon>
        <taxon>Rhodobacterales</taxon>
        <taxon>Paracoccaceae</taxon>
        <taxon>Albimonas</taxon>
    </lineage>
</organism>
<keyword evidence="1 12" id="KW-0240">DNA-directed RNA polymerase</keyword>
<evidence type="ECO:0000256" key="3">
    <source>
        <dbReference type="ARBA" id="ARBA00022679"/>
    </source>
</evidence>
<dbReference type="GO" id="GO:0003899">
    <property type="term" value="F:DNA-directed RNA polymerase activity"/>
    <property type="evidence" value="ECO:0007669"/>
    <property type="project" value="UniProtKB-UniRule"/>
</dbReference>
<keyword evidence="5 12" id="KW-0235">DNA replication</keyword>
<keyword evidence="4 12" id="KW-0548">Nucleotidyltransferase</keyword>
<accession>A0A1H3D1K0</accession>
<evidence type="ECO:0000256" key="5">
    <source>
        <dbReference type="ARBA" id="ARBA00022705"/>
    </source>
</evidence>
<dbReference type="SUPFAM" id="SSF57783">
    <property type="entry name" value="Zinc beta-ribbon"/>
    <property type="match status" value="1"/>
</dbReference>
<evidence type="ECO:0000256" key="13">
    <source>
        <dbReference type="SAM" id="MobiDB-lite"/>
    </source>
</evidence>
<dbReference type="GO" id="GO:0006269">
    <property type="term" value="P:DNA replication, synthesis of primer"/>
    <property type="evidence" value="ECO:0007669"/>
    <property type="project" value="UniProtKB-UniRule"/>
</dbReference>
<dbReference type="FunFam" id="3.40.1360.10:FF:000002">
    <property type="entry name" value="DNA primase"/>
    <property type="match status" value="1"/>
</dbReference>
<keyword evidence="9" id="KW-0460">Magnesium</keyword>
<dbReference type="GO" id="GO:0005737">
    <property type="term" value="C:cytoplasm"/>
    <property type="evidence" value="ECO:0007669"/>
    <property type="project" value="TreeGrafter"/>
</dbReference>
<reference evidence="15 16" key="1">
    <citation type="submission" date="2016-10" db="EMBL/GenBank/DDBJ databases">
        <authorList>
            <person name="de Groot N.N."/>
        </authorList>
    </citation>
    <scope>NUCLEOTIDE SEQUENCE [LARGE SCALE GENOMIC DNA]</scope>
    <source>
        <strain evidence="15 16">DSM 17890</strain>
    </source>
</reference>
<evidence type="ECO:0000256" key="7">
    <source>
        <dbReference type="ARBA" id="ARBA00022771"/>
    </source>
</evidence>
<feature type="domain" description="Toprim" evidence="14">
    <location>
        <begin position="262"/>
        <end position="344"/>
    </location>
</feature>
<evidence type="ECO:0000313" key="16">
    <source>
        <dbReference type="Proteomes" id="UP000199118"/>
    </source>
</evidence>
<dbReference type="InterPro" id="IPR037068">
    <property type="entry name" value="DNA_primase_core_N_sf"/>
</dbReference>
<dbReference type="NCBIfam" id="TIGR01391">
    <property type="entry name" value="dnaG"/>
    <property type="match status" value="1"/>
</dbReference>
<dbReference type="InterPro" id="IPR036977">
    <property type="entry name" value="DNA_primase_Znf_CHC2"/>
</dbReference>
<dbReference type="SUPFAM" id="SSF56731">
    <property type="entry name" value="DNA primase core"/>
    <property type="match status" value="1"/>
</dbReference>
<keyword evidence="7 12" id="KW-0863">Zinc-finger</keyword>
<dbReference type="Pfam" id="PF13155">
    <property type="entry name" value="Toprim_2"/>
    <property type="match status" value="1"/>
</dbReference>
<dbReference type="InterPro" id="IPR034151">
    <property type="entry name" value="TOPRIM_DnaG_bac"/>
</dbReference>
<keyword evidence="11 12" id="KW-0804">Transcription</keyword>
<dbReference type="Proteomes" id="UP000199118">
    <property type="component" value="Unassembled WGS sequence"/>
</dbReference>
<dbReference type="InterPro" id="IPR013264">
    <property type="entry name" value="DNAG_N"/>
</dbReference>
<dbReference type="InterPro" id="IPR006171">
    <property type="entry name" value="TOPRIM_dom"/>
</dbReference>
<dbReference type="AlphaFoldDB" id="A0A1H3D1K0"/>
<feature type="compositionally biased region" description="Gly residues" evidence="13">
    <location>
        <begin position="508"/>
        <end position="556"/>
    </location>
</feature>
<comment type="subunit">
    <text evidence="12">Monomer. Interacts with DnaB.</text>
</comment>
<comment type="similarity">
    <text evidence="12">Belongs to the DnaG primase family.</text>
</comment>
<dbReference type="GO" id="GO:0008270">
    <property type="term" value="F:zinc ion binding"/>
    <property type="evidence" value="ECO:0007669"/>
    <property type="project" value="UniProtKB-UniRule"/>
</dbReference>
<name>A0A1H3D1K0_9RHOB</name>
<dbReference type="GO" id="GO:0000428">
    <property type="term" value="C:DNA-directed RNA polymerase complex"/>
    <property type="evidence" value="ECO:0007669"/>
    <property type="project" value="UniProtKB-KW"/>
</dbReference>
<evidence type="ECO:0000256" key="12">
    <source>
        <dbReference type="HAMAP-Rule" id="MF_00974"/>
    </source>
</evidence>
<keyword evidence="6 12" id="KW-0479">Metal-binding</keyword>
<dbReference type="GO" id="GO:1990077">
    <property type="term" value="C:primosome complex"/>
    <property type="evidence" value="ECO:0007669"/>
    <property type="project" value="UniProtKB-KW"/>
</dbReference>
<evidence type="ECO:0000256" key="6">
    <source>
        <dbReference type="ARBA" id="ARBA00022723"/>
    </source>
</evidence>